<feature type="transmembrane region" description="Helical" evidence="4">
    <location>
        <begin position="385"/>
        <end position="408"/>
    </location>
</feature>
<feature type="transmembrane region" description="Helical" evidence="4">
    <location>
        <begin position="15"/>
        <end position="38"/>
    </location>
</feature>
<feature type="transmembrane region" description="Helical" evidence="4">
    <location>
        <begin position="361"/>
        <end position="378"/>
    </location>
</feature>
<name>A0ABS9R8J8_9FIRM</name>
<dbReference type="EMBL" id="JAKVPQ010000010">
    <property type="protein sequence ID" value="MCH4285982.1"/>
    <property type="molecule type" value="Genomic_DNA"/>
</dbReference>
<dbReference type="Pfam" id="PF00535">
    <property type="entry name" value="Glycos_transf_2"/>
    <property type="match status" value="1"/>
</dbReference>
<dbReference type="Gene3D" id="3.90.550.10">
    <property type="entry name" value="Spore Coat Polysaccharide Biosynthesis Protein SpsA, Chain A"/>
    <property type="match status" value="1"/>
</dbReference>
<keyword evidence="4" id="KW-0472">Membrane</keyword>
<protein>
    <submittedName>
        <fullName evidence="6">Glycosyltransferase</fullName>
        <ecNumber evidence="6">2.4.-.-</ecNumber>
    </submittedName>
</protein>
<keyword evidence="4" id="KW-1133">Transmembrane helix</keyword>
<dbReference type="EC" id="2.4.-.-" evidence="6"/>
<dbReference type="RefSeq" id="WP_117453543.1">
    <property type="nucleotide sequence ID" value="NZ_JAKVPQ010000010.1"/>
</dbReference>
<dbReference type="GO" id="GO:0016757">
    <property type="term" value="F:glycosyltransferase activity"/>
    <property type="evidence" value="ECO:0007669"/>
    <property type="project" value="UniProtKB-KW"/>
</dbReference>
<evidence type="ECO:0000256" key="1">
    <source>
        <dbReference type="ARBA" id="ARBA00006739"/>
    </source>
</evidence>
<dbReference type="PANTHER" id="PTHR43630:SF1">
    <property type="entry name" value="POLY-BETA-1,6-N-ACETYL-D-GLUCOSAMINE SYNTHASE"/>
    <property type="match status" value="1"/>
</dbReference>
<keyword evidence="7" id="KW-1185">Reference proteome</keyword>
<feature type="transmembrane region" description="Helical" evidence="4">
    <location>
        <begin position="337"/>
        <end position="355"/>
    </location>
</feature>
<organism evidence="6 7">
    <name type="scientific">Amedibacillus hominis</name>
    <dbReference type="NCBI Taxonomy" id="2897776"/>
    <lineage>
        <taxon>Bacteria</taxon>
        <taxon>Bacillati</taxon>
        <taxon>Bacillota</taxon>
        <taxon>Erysipelotrichia</taxon>
        <taxon>Erysipelotrichales</taxon>
        <taxon>Erysipelotrichaceae</taxon>
        <taxon>Amedibacillus</taxon>
    </lineage>
</organism>
<comment type="caution">
    <text evidence="6">The sequence shown here is derived from an EMBL/GenBank/DDBJ whole genome shotgun (WGS) entry which is preliminary data.</text>
</comment>
<keyword evidence="4" id="KW-0812">Transmembrane</keyword>
<accession>A0ABS9R8J8</accession>
<dbReference type="Proteomes" id="UP001202402">
    <property type="component" value="Unassembled WGS sequence"/>
</dbReference>
<evidence type="ECO:0000256" key="3">
    <source>
        <dbReference type="ARBA" id="ARBA00022679"/>
    </source>
</evidence>
<reference evidence="6 7" key="1">
    <citation type="submission" date="2022-02" db="EMBL/GenBank/DDBJ databases">
        <title>Genome of Erysipelotrichaceae sp. nov. NSJ-176 isolated from human feces.</title>
        <authorList>
            <person name="Abdugheni R."/>
        </authorList>
    </citation>
    <scope>NUCLEOTIDE SEQUENCE [LARGE SCALE GENOMIC DNA]</scope>
    <source>
        <strain evidence="6 7">NSJ-176</strain>
    </source>
</reference>
<dbReference type="PANTHER" id="PTHR43630">
    <property type="entry name" value="POLY-BETA-1,6-N-ACETYL-D-GLUCOSAMINE SYNTHASE"/>
    <property type="match status" value="1"/>
</dbReference>
<dbReference type="SUPFAM" id="SSF53448">
    <property type="entry name" value="Nucleotide-diphospho-sugar transferases"/>
    <property type="match status" value="1"/>
</dbReference>
<keyword evidence="3 6" id="KW-0808">Transferase</keyword>
<keyword evidence="2 6" id="KW-0328">Glycosyltransferase</keyword>
<gene>
    <name evidence="6" type="ORF">LQE99_12710</name>
</gene>
<feature type="domain" description="Glycosyltransferase 2-like" evidence="5">
    <location>
        <begin position="59"/>
        <end position="203"/>
    </location>
</feature>
<evidence type="ECO:0000313" key="6">
    <source>
        <dbReference type="EMBL" id="MCH4285982.1"/>
    </source>
</evidence>
<dbReference type="InterPro" id="IPR029044">
    <property type="entry name" value="Nucleotide-diphossugar_trans"/>
</dbReference>
<comment type="similarity">
    <text evidence="1">Belongs to the glycosyltransferase 2 family.</text>
</comment>
<feature type="transmembrane region" description="Helical" evidence="4">
    <location>
        <begin position="420"/>
        <end position="443"/>
    </location>
</feature>
<dbReference type="InterPro" id="IPR001173">
    <property type="entry name" value="Glyco_trans_2-like"/>
</dbReference>
<evidence type="ECO:0000259" key="5">
    <source>
        <dbReference type="Pfam" id="PF00535"/>
    </source>
</evidence>
<evidence type="ECO:0000313" key="7">
    <source>
        <dbReference type="Proteomes" id="UP001202402"/>
    </source>
</evidence>
<evidence type="ECO:0000256" key="4">
    <source>
        <dbReference type="SAM" id="Phobius"/>
    </source>
</evidence>
<sequence length="463" mass="53866">MIAIQHFLDAVGVFYILYMIGYASYLFLSVLIGGTRLYRKNRMSKIRNEVKHKYYLPVSILVPAYNEEVTIVSSIKSLLELDYRLYEIIVVDDGSTDHTSEELIQAYDLRQVDRPIHKRLSCAPVKAVYEKHIGNIKLTLIKKENGGKGDALNMGINASEFPYFVCMDADSMLQKDSLEKIMQPVLEQEDVIAVAGLIRIAQCVKMEQGRVKDYHMPWNIILSMQVVEYDRSFLASRILMNEYNGNLIISGAFGLFKKDIVIAAGGYDHDTLGEDMELAVKLHVFCRNNQLSYKMCYESNAICWSQAPHNLRDVGKQRRRWHLGLFQCMLKYRAMFVNLRFGFVSLISYMYYLFYELLSPVIEVFGIFTILLASYTGLINVKFMIFFFLLYAFYGSILTLTAFLQRIYTSHMHLHFTDLIKAIIACIFEAIFFRFYLSFVRIFSFISYRKRKRQWGSIKRTSQ</sequence>
<dbReference type="CDD" id="cd06423">
    <property type="entry name" value="CESA_like"/>
    <property type="match status" value="1"/>
</dbReference>
<evidence type="ECO:0000256" key="2">
    <source>
        <dbReference type="ARBA" id="ARBA00022676"/>
    </source>
</evidence>
<proteinExistence type="inferred from homology"/>